<reference evidence="2" key="1">
    <citation type="submission" date="2023-08" db="EMBL/GenBank/DDBJ databases">
        <authorList>
            <person name="Audoor S."/>
            <person name="Bilcke G."/>
        </authorList>
    </citation>
    <scope>NUCLEOTIDE SEQUENCE</scope>
</reference>
<name>A0AAD2PUK1_9STRA</name>
<dbReference type="EMBL" id="CAKOGP040001771">
    <property type="protein sequence ID" value="CAJ1950941.1"/>
    <property type="molecule type" value="Genomic_DNA"/>
</dbReference>
<comment type="caution">
    <text evidence="2">The sequence shown here is derived from an EMBL/GenBank/DDBJ whole genome shotgun (WGS) entry which is preliminary data.</text>
</comment>
<organism evidence="2 3">
    <name type="scientific">Cylindrotheca closterium</name>
    <dbReference type="NCBI Taxonomy" id="2856"/>
    <lineage>
        <taxon>Eukaryota</taxon>
        <taxon>Sar</taxon>
        <taxon>Stramenopiles</taxon>
        <taxon>Ochrophyta</taxon>
        <taxon>Bacillariophyta</taxon>
        <taxon>Bacillariophyceae</taxon>
        <taxon>Bacillariophycidae</taxon>
        <taxon>Bacillariales</taxon>
        <taxon>Bacillariaceae</taxon>
        <taxon>Cylindrotheca</taxon>
    </lineage>
</organism>
<dbReference type="PANTHER" id="PTHR21301">
    <property type="entry name" value="REVERSE TRANSCRIPTASE"/>
    <property type="match status" value="1"/>
</dbReference>
<proteinExistence type="predicted"/>
<evidence type="ECO:0008006" key="4">
    <source>
        <dbReference type="Google" id="ProtNLM"/>
    </source>
</evidence>
<evidence type="ECO:0000313" key="1">
    <source>
        <dbReference type="EMBL" id="CAJ1944009.1"/>
    </source>
</evidence>
<dbReference type="PANTHER" id="PTHR21301:SF10">
    <property type="entry name" value="REVERSE TRANSCRIPTASE DOMAIN-CONTAINING PROTEIN"/>
    <property type="match status" value="1"/>
</dbReference>
<gene>
    <name evidence="2" type="ORF">CYCCA115_LOCUS12833</name>
    <name evidence="1" type="ORF">CYCCA115_LOCUS8696</name>
</gene>
<protein>
    <recommendedName>
        <fullName evidence="4">Reverse transcriptase domain-containing protein</fullName>
    </recommendedName>
</protein>
<accession>A0AAD2PUK1</accession>
<evidence type="ECO:0000313" key="3">
    <source>
        <dbReference type="Proteomes" id="UP001295423"/>
    </source>
</evidence>
<dbReference type="AlphaFoldDB" id="A0AAD2PUK1"/>
<dbReference type="EMBL" id="CAKOGP040001180">
    <property type="protein sequence ID" value="CAJ1944009.1"/>
    <property type="molecule type" value="Genomic_DNA"/>
</dbReference>
<evidence type="ECO:0000313" key="2">
    <source>
        <dbReference type="EMBL" id="CAJ1950941.1"/>
    </source>
</evidence>
<dbReference type="Proteomes" id="UP001295423">
    <property type="component" value="Unassembled WGS sequence"/>
</dbReference>
<keyword evidence="3" id="KW-1185">Reference proteome</keyword>
<sequence length="214" mass="24483">MHGTDFSCMCLFTGDVVAMYPSIDLEDAFLCIRNFLTTSPLCDNVSANQILVALEIIMKRNCFRFGDTYWLQTDGTAMGTPPAPSFAMLYFGIFEIDLLQSFGSSLHYLRRYIDDQFGIWIHHPDPAVDRQRWDEFKECQGNFCTLNWDFSTLLKTVNFLDLTLTVEPFHINTKLYGKPLNLHLYIPPNSLPETSTRNNLLLSSILTSLQEATN</sequence>